<evidence type="ECO:0000259" key="5">
    <source>
        <dbReference type="Pfam" id="PF18708"/>
    </source>
</evidence>
<comment type="similarity">
    <text evidence="1">Belongs to the MapZ family.</text>
</comment>
<name>A0A4U9Y4Y7_9STRE</name>
<keyword evidence="1" id="KW-1003">Cell membrane</keyword>
<evidence type="ECO:0000313" key="7">
    <source>
        <dbReference type="Proteomes" id="UP000394068"/>
    </source>
</evidence>
<feature type="transmembrane region" description="Helical" evidence="1">
    <location>
        <begin position="166"/>
        <end position="187"/>
    </location>
</feature>
<comment type="subunit">
    <text evidence="1">Interacts with FtsZ.</text>
</comment>
<accession>A0A4U9Y4Y7</accession>
<sequence length="499" mass="54465">MSDEKHTKDIEKDGQTLDIDQAKNMTVGEAVRKDSEIKAGITDEDSVLDKYIKQHREEVASQKFDTKLSELDDLDTETLDNFIKKQREELAQSGLIDLDEANENTHKQVMPEENGVTEKEDKTDGLEPTPLIVPGPTENIIAPREFEEPQHFNDKTSQQKASKKKLIWILLALLLVVAGLIFGLNLFKGQKSSQTSGHSTSQQSSTEESAAQKAKANSKDFNSELKAFYMDAEMTKLKNNQFSKIDDLAKKLEKLKDTAYYEEAKGKFDLLKKQIDAIQAVNAKFSTEAIKDGEKVSATIKTGANFDDIKGDILKTGNASLDKLLQSAIADGRKQVEEKAAAEKEKAAKEAEAKASAGNSSGQVAGRENNGQADAGAATGSAPNLSTQAPAVIYSGSPLTHVSGLQRDRSRVPYNNAAIADSSNPSWAFNPGVLEKIIATSQARGYFSGNNYYIEPVNIINGNGYYNMFKSDGTYLFSINCKTGYFVGNASGHADALDY</sequence>
<evidence type="ECO:0000259" key="4">
    <source>
        <dbReference type="Pfam" id="PF18041"/>
    </source>
</evidence>
<feature type="region of interest" description="Disordered" evidence="3">
    <location>
        <begin position="1"/>
        <end position="40"/>
    </location>
</feature>
<organism evidence="6 7">
    <name type="scientific">Streptococcus pseudoporcinus</name>
    <dbReference type="NCBI Taxonomy" id="361101"/>
    <lineage>
        <taxon>Bacteria</taxon>
        <taxon>Bacillati</taxon>
        <taxon>Bacillota</taxon>
        <taxon>Bacilli</taxon>
        <taxon>Lactobacillales</taxon>
        <taxon>Streptococcaceae</taxon>
        <taxon>Streptococcus</taxon>
    </lineage>
</organism>
<comment type="function">
    <text evidence="1">Early cell division protein that marks the future cell division site and supports proper FtsZ ring positioning.</text>
</comment>
<evidence type="ECO:0000313" key="6">
    <source>
        <dbReference type="EMBL" id="VTS20271.1"/>
    </source>
</evidence>
<feature type="compositionally biased region" description="Basic and acidic residues" evidence="3">
    <location>
        <begin position="340"/>
        <end position="353"/>
    </location>
</feature>
<dbReference type="InterPro" id="IPR041295">
    <property type="entry name" value="MapZ_EC1"/>
</dbReference>
<keyword evidence="2" id="KW-0175">Coiled coil</keyword>
<keyword evidence="1" id="KW-0472">Membrane</keyword>
<dbReference type="InterPro" id="IPR030858">
    <property type="entry name" value="MapZ"/>
</dbReference>
<feature type="compositionally biased region" description="Basic and acidic residues" evidence="3">
    <location>
        <begin position="1"/>
        <end position="15"/>
    </location>
</feature>
<feature type="region of interest" description="Disordered" evidence="3">
    <location>
        <begin position="111"/>
        <end position="135"/>
    </location>
</feature>
<reference evidence="6 7" key="1">
    <citation type="submission" date="2019-05" db="EMBL/GenBank/DDBJ databases">
        <authorList>
            <consortium name="Pathogen Informatics"/>
        </authorList>
    </citation>
    <scope>NUCLEOTIDE SEQUENCE [LARGE SCALE GENOMIC DNA]</scope>
    <source>
        <strain evidence="6 7">NCTC5386</strain>
    </source>
</reference>
<dbReference type="Pfam" id="PF18708">
    <property type="entry name" value="MapZ_C2"/>
    <property type="match status" value="1"/>
</dbReference>
<feature type="compositionally biased region" description="Low complexity" evidence="3">
    <location>
        <begin position="190"/>
        <end position="215"/>
    </location>
</feature>
<protein>
    <recommendedName>
        <fullName evidence="1">Mid-cell-anchored protein Z</fullName>
    </recommendedName>
</protein>
<dbReference type="Pfam" id="PF18041">
    <property type="entry name" value="MapZ_EC1"/>
    <property type="match status" value="1"/>
</dbReference>
<comment type="subcellular location">
    <subcellularLocation>
        <location evidence="1">Cell membrane</location>
        <topology evidence="1">Single-pass membrane protein</topology>
    </subcellularLocation>
    <text evidence="1">In newborn cells, forms a ring positioned at mid-cell. Soon after cell division starts and the cells begin elongating, the ring splits into two rings that, as elongation proceeds, move along and mark the future division sites.</text>
</comment>
<feature type="region of interest" description="Disordered" evidence="3">
    <location>
        <begin position="190"/>
        <end position="218"/>
    </location>
</feature>
<feature type="compositionally biased region" description="Basic and acidic residues" evidence="3">
    <location>
        <begin position="111"/>
        <end position="125"/>
    </location>
</feature>
<dbReference type="Proteomes" id="UP000394068">
    <property type="component" value="Unassembled WGS sequence"/>
</dbReference>
<feature type="domain" description="MapZ extracellular" evidence="4">
    <location>
        <begin position="202"/>
        <end position="330"/>
    </location>
</feature>
<dbReference type="AlphaFoldDB" id="A0A4U9Y4Y7"/>
<gene>
    <name evidence="1" type="primary">mapZ</name>
    <name evidence="6" type="ORF">NCTC5386_01762</name>
</gene>
<keyword evidence="1" id="KW-0132">Cell division</keyword>
<evidence type="ECO:0000256" key="3">
    <source>
        <dbReference type="SAM" id="MobiDB-lite"/>
    </source>
</evidence>
<evidence type="ECO:0000256" key="1">
    <source>
        <dbReference type="HAMAP-Rule" id="MF_01941"/>
    </source>
</evidence>
<dbReference type="HAMAP" id="MF_01941">
    <property type="entry name" value="MapZ"/>
    <property type="match status" value="1"/>
</dbReference>
<feature type="domain" description="MapZ extracellular C-terminal" evidence="5">
    <location>
        <begin position="411"/>
        <end position="489"/>
    </location>
</feature>
<dbReference type="GO" id="GO:0005886">
    <property type="term" value="C:plasma membrane"/>
    <property type="evidence" value="ECO:0007669"/>
    <property type="project" value="UniProtKB-SubCell"/>
</dbReference>
<keyword evidence="1" id="KW-1133">Transmembrane helix</keyword>
<keyword evidence="1" id="KW-0131">Cell cycle</keyword>
<feature type="coiled-coil region" evidence="2">
    <location>
        <begin position="238"/>
        <end position="281"/>
    </location>
</feature>
<feature type="region of interest" description="Disordered" evidence="3">
    <location>
        <begin position="340"/>
        <end position="383"/>
    </location>
</feature>
<dbReference type="EMBL" id="CABEHT010000001">
    <property type="protein sequence ID" value="VTS20271.1"/>
    <property type="molecule type" value="Genomic_DNA"/>
</dbReference>
<dbReference type="InterPro" id="IPR040532">
    <property type="entry name" value="MapZ_C2"/>
</dbReference>
<evidence type="ECO:0000256" key="2">
    <source>
        <dbReference type="SAM" id="Coils"/>
    </source>
</evidence>
<dbReference type="RefSeq" id="WP_077323452.1">
    <property type="nucleotide sequence ID" value="NZ_CABEHT010000001.1"/>
</dbReference>
<keyword evidence="1" id="KW-0812">Transmembrane</keyword>
<dbReference type="GO" id="GO:0051301">
    <property type="term" value="P:cell division"/>
    <property type="evidence" value="ECO:0007669"/>
    <property type="project" value="UniProtKB-UniRule"/>
</dbReference>
<proteinExistence type="inferred from homology"/>